<sequence>MTCQIPFNTGSTKISSIEASKRPFLRPYKISMSKRPNIKKRYRVVIWPYIKFLRSKATYKNKVINAVKAKIKNPAFVCTETFELLQPSV</sequence>
<evidence type="ECO:0000313" key="2">
    <source>
        <dbReference type="Proteomes" id="UP000276133"/>
    </source>
</evidence>
<accession>A0A3M7PHF9</accession>
<evidence type="ECO:0000313" key="1">
    <source>
        <dbReference type="EMBL" id="RMZ98458.1"/>
    </source>
</evidence>
<name>A0A3M7PHF9_BRAPC</name>
<dbReference type="AlphaFoldDB" id="A0A3M7PHF9"/>
<organism evidence="1 2">
    <name type="scientific">Brachionus plicatilis</name>
    <name type="common">Marine rotifer</name>
    <name type="synonym">Brachionus muelleri</name>
    <dbReference type="NCBI Taxonomy" id="10195"/>
    <lineage>
        <taxon>Eukaryota</taxon>
        <taxon>Metazoa</taxon>
        <taxon>Spiralia</taxon>
        <taxon>Gnathifera</taxon>
        <taxon>Rotifera</taxon>
        <taxon>Eurotatoria</taxon>
        <taxon>Monogononta</taxon>
        <taxon>Pseudotrocha</taxon>
        <taxon>Ploima</taxon>
        <taxon>Brachionidae</taxon>
        <taxon>Brachionus</taxon>
    </lineage>
</organism>
<dbReference type="EMBL" id="REGN01010772">
    <property type="protein sequence ID" value="RMZ98458.1"/>
    <property type="molecule type" value="Genomic_DNA"/>
</dbReference>
<protein>
    <submittedName>
        <fullName evidence="1">Uncharacterized protein</fullName>
    </submittedName>
</protein>
<proteinExistence type="predicted"/>
<comment type="caution">
    <text evidence="1">The sequence shown here is derived from an EMBL/GenBank/DDBJ whole genome shotgun (WGS) entry which is preliminary data.</text>
</comment>
<keyword evidence="2" id="KW-1185">Reference proteome</keyword>
<gene>
    <name evidence="1" type="ORF">BpHYR1_034354</name>
</gene>
<dbReference type="Proteomes" id="UP000276133">
    <property type="component" value="Unassembled WGS sequence"/>
</dbReference>
<reference evidence="1 2" key="1">
    <citation type="journal article" date="2018" name="Sci. Rep.">
        <title>Genomic signatures of local adaptation to the degree of environmental predictability in rotifers.</title>
        <authorList>
            <person name="Franch-Gras L."/>
            <person name="Hahn C."/>
            <person name="Garcia-Roger E.M."/>
            <person name="Carmona M.J."/>
            <person name="Serra M."/>
            <person name="Gomez A."/>
        </authorList>
    </citation>
    <scope>NUCLEOTIDE SEQUENCE [LARGE SCALE GENOMIC DNA]</scope>
    <source>
        <strain evidence="1">HYR1</strain>
    </source>
</reference>